<dbReference type="InterPro" id="IPR013805">
    <property type="entry name" value="GrpE_CC"/>
</dbReference>
<dbReference type="HAMAP" id="MF_01151">
    <property type="entry name" value="GrpE"/>
    <property type="match status" value="1"/>
</dbReference>
<evidence type="ECO:0000256" key="3">
    <source>
        <dbReference type="RuleBase" id="RU004478"/>
    </source>
</evidence>
<gene>
    <name evidence="4" type="primary">grpE</name>
    <name evidence="4" type="ORF">KC909_02610</name>
</gene>
<accession>A0A955RJA1</accession>
<dbReference type="GO" id="GO:0006457">
    <property type="term" value="P:protein folding"/>
    <property type="evidence" value="ECO:0007669"/>
    <property type="project" value="InterPro"/>
</dbReference>
<reference evidence="4" key="1">
    <citation type="submission" date="2020-04" db="EMBL/GenBank/DDBJ databases">
        <authorList>
            <person name="Zhang T."/>
        </authorList>
    </citation>
    <scope>NUCLEOTIDE SEQUENCE</scope>
    <source>
        <strain evidence="4">HKST-UBA14</strain>
    </source>
</reference>
<dbReference type="GO" id="GO:0000774">
    <property type="term" value="F:adenyl-nucleotide exchange factor activity"/>
    <property type="evidence" value="ECO:0007669"/>
    <property type="project" value="InterPro"/>
</dbReference>
<dbReference type="Pfam" id="PF01025">
    <property type="entry name" value="GrpE"/>
    <property type="match status" value="1"/>
</dbReference>
<evidence type="ECO:0000313" key="4">
    <source>
        <dbReference type="EMBL" id="MCA9383234.1"/>
    </source>
</evidence>
<dbReference type="GO" id="GO:0051087">
    <property type="term" value="F:protein-folding chaperone binding"/>
    <property type="evidence" value="ECO:0007669"/>
    <property type="project" value="InterPro"/>
</dbReference>
<evidence type="ECO:0000256" key="2">
    <source>
        <dbReference type="ARBA" id="ARBA00023186"/>
    </source>
</evidence>
<dbReference type="GO" id="GO:0042803">
    <property type="term" value="F:protein homodimerization activity"/>
    <property type="evidence" value="ECO:0007669"/>
    <property type="project" value="InterPro"/>
</dbReference>
<comment type="caution">
    <text evidence="4">The sequence shown here is derived from an EMBL/GenBank/DDBJ whole genome shotgun (WGS) entry which is preliminary data.</text>
</comment>
<dbReference type="InterPro" id="IPR000740">
    <property type="entry name" value="GrpE"/>
</dbReference>
<reference evidence="4" key="2">
    <citation type="journal article" date="2021" name="Microbiome">
        <title>Successional dynamics and alternative stable states in a saline activated sludge microbial community over 9 years.</title>
        <authorList>
            <person name="Wang Y."/>
            <person name="Ye J."/>
            <person name="Ju F."/>
            <person name="Liu L."/>
            <person name="Boyd J.A."/>
            <person name="Deng Y."/>
            <person name="Parks D.H."/>
            <person name="Jiang X."/>
            <person name="Yin X."/>
            <person name="Woodcroft B.J."/>
            <person name="Tyson G.W."/>
            <person name="Hugenholtz P."/>
            <person name="Polz M.F."/>
            <person name="Zhang T."/>
        </authorList>
    </citation>
    <scope>NUCLEOTIDE SEQUENCE</scope>
    <source>
        <strain evidence="4">HKST-UBA14</strain>
    </source>
</reference>
<dbReference type="Gene3D" id="2.30.22.10">
    <property type="entry name" value="Head domain of nucleotide exchange factor GrpE"/>
    <property type="match status" value="1"/>
</dbReference>
<dbReference type="AlphaFoldDB" id="A0A955RJA1"/>
<protein>
    <submittedName>
        <fullName evidence="4">Nucleotide exchange factor GrpE</fullName>
    </submittedName>
</protein>
<dbReference type="InterPro" id="IPR009012">
    <property type="entry name" value="GrpE_head"/>
</dbReference>
<dbReference type="PRINTS" id="PR00773">
    <property type="entry name" value="GRPEPROTEIN"/>
</dbReference>
<feature type="non-terminal residue" evidence="4">
    <location>
        <position position="277"/>
    </location>
</feature>
<dbReference type="GO" id="GO:0051082">
    <property type="term" value="F:unfolded protein binding"/>
    <property type="evidence" value="ECO:0007669"/>
    <property type="project" value="TreeGrafter"/>
</dbReference>
<dbReference type="PANTHER" id="PTHR21237">
    <property type="entry name" value="GRPE PROTEIN"/>
    <property type="match status" value="1"/>
</dbReference>
<dbReference type="PANTHER" id="PTHR21237:SF23">
    <property type="entry name" value="GRPE PROTEIN HOMOLOG, MITOCHONDRIAL"/>
    <property type="match status" value="1"/>
</dbReference>
<evidence type="ECO:0000313" key="5">
    <source>
        <dbReference type="Proteomes" id="UP000783287"/>
    </source>
</evidence>
<sequence length="277" mass="32455">MDKLLNKNEEFNIFFTSINENIAQFANVEVEYIEIFANEDIYDEFKEELAEMSSEVEETDNKNMYFLSEPIVVGDQMINYFVLQPSKETKFILGCFVDSLEDFINESGDQFNIENIVNDDSEYALGNLDNLEIKFNESTTEASTEQQVDEVELERNAKLRVMADFQNYRRRIEKEREELMGMANKRFINSAIEVVDDFLRAINHENEKEEKDYDSLMSGCEMILDKFSNLLKEQNIEEIEIKIGDNFDPNVMQALTTMPVQNEKEHNKVIHIDQKGY</sequence>
<dbReference type="Proteomes" id="UP000783287">
    <property type="component" value="Unassembled WGS sequence"/>
</dbReference>
<evidence type="ECO:0000256" key="1">
    <source>
        <dbReference type="ARBA" id="ARBA00009054"/>
    </source>
</evidence>
<dbReference type="Gene3D" id="3.90.20.20">
    <property type="match status" value="1"/>
</dbReference>
<dbReference type="SUPFAM" id="SSF58014">
    <property type="entry name" value="Coiled-coil domain of nucleotide exchange factor GrpE"/>
    <property type="match status" value="1"/>
</dbReference>
<organism evidence="4 5">
    <name type="scientific">Candidatus Dojkabacteria bacterium</name>
    <dbReference type="NCBI Taxonomy" id="2099670"/>
    <lineage>
        <taxon>Bacteria</taxon>
        <taxon>Candidatus Dojkabacteria</taxon>
    </lineage>
</organism>
<proteinExistence type="inferred from homology"/>
<name>A0A955RJA1_9BACT</name>
<comment type="similarity">
    <text evidence="1 3">Belongs to the GrpE family.</text>
</comment>
<dbReference type="EMBL" id="JAGQLK010000043">
    <property type="protein sequence ID" value="MCA9383234.1"/>
    <property type="molecule type" value="Genomic_DNA"/>
</dbReference>
<keyword evidence="2" id="KW-0143">Chaperone</keyword>